<dbReference type="EMBL" id="LNCU01000116">
    <property type="protein sequence ID" value="KWV46526.1"/>
    <property type="molecule type" value="Genomic_DNA"/>
</dbReference>
<accession>A0A109JCQ8</accession>
<dbReference type="AlphaFoldDB" id="A0A109JCQ8"/>
<name>A0A109JCQ8_9BRAD</name>
<keyword evidence="2" id="KW-1185">Reference proteome</keyword>
<dbReference type="Proteomes" id="UP000057737">
    <property type="component" value="Unassembled WGS sequence"/>
</dbReference>
<reference evidence="1 2" key="1">
    <citation type="submission" date="2015-11" db="EMBL/GenBank/DDBJ databases">
        <title>Draft Genome Sequence of the Strain BR 10303 (Bradyrhizobium sp.) isolated from nodules of Centrolobium paraense.</title>
        <authorList>
            <person name="Zelli J.E."/>
            <person name="Simoes-Araujo J.L."/>
            <person name="Barauna A.C."/>
            <person name="Silva K."/>
        </authorList>
    </citation>
    <scope>NUCLEOTIDE SEQUENCE [LARGE SCALE GENOMIC DNA]</scope>
    <source>
        <strain evidence="1 2">BR 10303</strain>
    </source>
</reference>
<protein>
    <submittedName>
        <fullName evidence="1">Uncharacterized protein</fullName>
    </submittedName>
</protein>
<evidence type="ECO:0000313" key="1">
    <source>
        <dbReference type="EMBL" id="KWV46526.1"/>
    </source>
</evidence>
<comment type="caution">
    <text evidence="1">The sequence shown here is derived from an EMBL/GenBank/DDBJ whole genome shotgun (WGS) entry which is preliminary data.</text>
</comment>
<proteinExistence type="predicted"/>
<evidence type="ECO:0000313" key="2">
    <source>
        <dbReference type="Proteomes" id="UP000057737"/>
    </source>
</evidence>
<gene>
    <name evidence="1" type="ORF">AS156_01695</name>
</gene>
<organism evidence="1 2">
    <name type="scientific">Bradyrhizobium macuxiense</name>
    <dbReference type="NCBI Taxonomy" id="1755647"/>
    <lineage>
        <taxon>Bacteria</taxon>
        <taxon>Pseudomonadati</taxon>
        <taxon>Pseudomonadota</taxon>
        <taxon>Alphaproteobacteria</taxon>
        <taxon>Hyphomicrobiales</taxon>
        <taxon>Nitrobacteraceae</taxon>
        <taxon>Bradyrhizobium</taxon>
    </lineage>
</organism>
<sequence>MPGQDEMDQFRAAAAQFRRNDQSAPALLMARVNCAGLPGPVGPVFATLLRVPRQPGFAALKQRL</sequence>